<dbReference type="PRINTS" id="PR00368">
    <property type="entry name" value="FADPNR"/>
</dbReference>
<dbReference type="SUPFAM" id="SSF51905">
    <property type="entry name" value="FAD/NAD(P)-binding domain"/>
    <property type="match status" value="1"/>
</dbReference>
<reference evidence="9" key="1">
    <citation type="journal article" date="2020" name="mSystems">
        <title>Genome- and Community-Level Interaction Insights into Carbon Utilization and Element Cycling Functions of Hydrothermarchaeota in Hydrothermal Sediment.</title>
        <authorList>
            <person name="Zhou Z."/>
            <person name="Liu Y."/>
            <person name="Xu W."/>
            <person name="Pan J."/>
            <person name="Luo Z.H."/>
            <person name="Li M."/>
        </authorList>
    </citation>
    <scope>NUCLEOTIDE SEQUENCE [LARGE SCALE GENOMIC DNA]</scope>
    <source>
        <strain evidence="9">HyVt-74</strain>
    </source>
</reference>
<dbReference type="Pfam" id="PF02852">
    <property type="entry name" value="Pyr_redox_dim"/>
    <property type="match status" value="1"/>
</dbReference>
<dbReference type="Pfam" id="PF07992">
    <property type="entry name" value="Pyr_redox_2"/>
    <property type="match status" value="1"/>
</dbReference>
<feature type="domain" description="FAD/NAD(P)-binding" evidence="8">
    <location>
        <begin position="1"/>
        <end position="286"/>
    </location>
</feature>
<dbReference type="EMBL" id="DRTB01000202">
    <property type="protein sequence ID" value="HHE04946.1"/>
    <property type="molecule type" value="Genomic_DNA"/>
</dbReference>
<organism evidence="9">
    <name type="scientific">candidate division WOR-3 bacterium</name>
    <dbReference type="NCBI Taxonomy" id="2052148"/>
    <lineage>
        <taxon>Bacteria</taxon>
        <taxon>Bacteria division WOR-3</taxon>
    </lineage>
</organism>
<dbReference type="PRINTS" id="PR00411">
    <property type="entry name" value="PNDRDTASEI"/>
</dbReference>
<evidence type="ECO:0000256" key="1">
    <source>
        <dbReference type="ARBA" id="ARBA00001974"/>
    </source>
</evidence>
<name>A0A7C5DB39_UNCW3</name>
<evidence type="ECO:0000313" key="9">
    <source>
        <dbReference type="EMBL" id="HHE04946.1"/>
    </source>
</evidence>
<protein>
    <submittedName>
        <fullName evidence="9">FAD-binding protein</fullName>
    </submittedName>
</protein>
<dbReference type="PANTHER" id="PTHR43429">
    <property type="entry name" value="PYRIDINE NUCLEOTIDE-DISULFIDE OXIDOREDUCTASE DOMAIN-CONTAINING"/>
    <property type="match status" value="1"/>
</dbReference>
<evidence type="ECO:0000259" key="8">
    <source>
        <dbReference type="Pfam" id="PF07992"/>
    </source>
</evidence>
<proteinExistence type="inferred from homology"/>
<evidence type="ECO:0000256" key="6">
    <source>
        <dbReference type="ARBA" id="ARBA00023284"/>
    </source>
</evidence>
<dbReference type="SUPFAM" id="SSF55424">
    <property type="entry name" value="FAD/NAD-linked reductases, dimerisation (C-terminal) domain"/>
    <property type="match status" value="1"/>
</dbReference>
<keyword evidence="3" id="KW-0285">Flavoprotein</keyword>
<dbReference type="Proteomes" id="UP000886110">
    <property type="component" value="Unassembled WGS sequence"/>
</dbReference>
<dbReference type="AlphaFoldDB" id="A0A7C5DB39"/>
<keyword evidence="6" id="KW-0676">Redox-active center</keyword>
<comment type="caution">
    <text evidence="9">The sequence shown here is derived from an EMBL/GenBank/DDBJ whole genome shotgun (WGS) entry which is preliminary data.</text>
</comment>
<evidence type="ECO:0000259" key="7">
    <source>
        <dbReference type="Pfam" id="PF02852"/>
    </source>
</evidence>
<evidence type="ECO:0000256" key="2">
    <source>
        <dbReference type="ARBA" id="ARBA00009130"/>
    </source>
</evidence>
<comment type="cofactor">
    <cofactor evidence="1">
        <name>FAD</name>
        <dbReference type="ChEBI" id="CHEBI:57692"/>
    </cofactor>
</comment>
<dbReference type="InterPro" id="IPR036188">
    <property type="entry name" value="FAD/NAD-bd_sf"/>
</dbReference>
<keyword evidence="4" id="KW-0274">FAD</keyword>
<dbReference type="InterPro" id="IPR016156">
    <property type="entry name" value="FAD/NAD-linked_Rdtase_dimer_sf"/>
</dbReference>
<evidence type="ECO:0000256" key="4">
    <source>
        <dbReference type="ARBA" id="ARBA00022827"/>
    </source>
</evidence>
<dbReference type="Gene3D" id="3.50.50.60">
    <property type="entry name" value="FAD/NAD(P)-binding domain"/>
    <property type="match status" value="2"/>
</dbReference>
<evidence type="ECO:0000256" key="5">
    <source>
        <dbReference type="ARBA" id="ARBA00023002"/>
    </source>
</evidence>
<evidence type="ECO:0000256" key="3">
    <source>
        <dbReference type="ARBA" id="ARBA00022630"/>
    </source>
</evidence>
<dbReference type="GO" id="GO:0016491">
    <property type="term" value="F:oxidoreductase activity"/>
    <property type="evidence" value="ECO:0007669"/>
    <property type="project" value="UniProtKB-KW"/>
</dbReference>
<dbReference type="InterPro" id="IPR004099">
    <property type="entry name" value="Pyr_nucl-diS_OxRdtase_dimer"/>
</dbReference>
<gene>
    <name evidence="9" type="ORF">ENL19_02660</name>
</gene>
<comment type="similarity">
    <text evidence="2">Belongs to the class-III pyridine nucleotide-disulfide oxidoreductase family.</text>
</comment>
<dbReference type="InterPro" id="IPR050260">
    <property type="entry name" value="FAD-bd_OxRdtase"/>
</dbReference>
<accession>A0A7C5DB39</accession>
<keyword evidence="5" id="KW-0560">Oxidoreductase</keyword>
<dbReference type="PANTHER" id="PTHR43429:SF1">
    <property type="entry name" value="NAD(P)H SULFUR OXIDOREDUCTASE (COA-DEPENDENT)"/>
    <property type="match status" value="1"/>
</dbReference>
<feature type="domain" description="Pyridine nucleotide-disulphide oxidoreductase dimerisation" evidence="7">
    <location>
        <begin position="334"/>
        <end position="426"/>
    </location>
</feature>
<dbReference type="InterPro" id="IPR023753">
    <property type="entry name" value="FAD/NAD-binding_dom"/>
</dbReference>
<sequence length="443" mass="48159">MKIIVIGGGAAGMSAASKAKRENPDAEVIVYEKDKYFSFGLCGIPYYVAGKVSHLEDLIALKPEQISKRGIEALPFHNVLEIYPHKKYIKVRDIKSSEVVEEHFDRLIIASGSEAIKLEGFTGDGIFYLHTLDDGYRLREFIASENPKTACIVGGGYIGLEMADALNSLGIKVRVIEKMDHILPNFDIDMVEIAESRLLDSGVEIMTGTSVEGVETSPAGKRVYTENNHIDCDFVIVSAGVKPSSELAKKSKIPLGKFGGVLTNNKMETDQFGIFAAGDCIEVKHILTRKNVYIPLGTTANKTGRIAGENAAGGNDNFSGIAGTGIFRSIGFDMSVTGLTERWAKGEGLNAISSTITGLNKAHYMPDKEKLTIKLVFDKNKGKIFGAQMIGRGVERINVIAAAIQGNFTIEDIRRIDFAYSPPFATVWDALLISANRAIKEVV</sequence>